<proteinExistence type="predicted"/>
<dbReference type="Proteomes" id="UP001342314">
    <property type="component" value="Unassembled WGS sequence"/>
</dbReference>
<organism evidence="1 2">
    <name type="scientific">Rhodotorula paludigena</name>
    <dbReference type="NCBI Taxonomy" id="86838"/>
    <lineage>
        <taxon>Eukaryota</taxon>
        <taxon>Fungi</taxon>
        <taxon>Dikarya</taxon>
        <taxon>Basidiomycota</taxon>
        <taxon>Pucciniomycotina</taxon>
        <taxon>Microbotryomycetes</taxon>
        <taxon>Sporidiobolales</taxon>
        <taxon>Sporidiobolaceae</taxon>
        <taxon>Rhodotorula</taxon>
    </lineage>
</organism>
<comment type="caution">
    <text evidence="1">The sequence shown here is derived from an EMBL/GenBank/DDBJ whole genome shotgun (WGS) entry which is preliminary data.</text>
</comment>
<evidence type="ECO:0000313" key="1">
    <source>
        <dbReference type="EMBL" id="GJN92712.1"/>
    </source>
</evidence>
<sequence length="424" mass="47674">MRERLKEIVETTDNKQKEVLLRRYGLKTPDLAPLAQLPGAHNAYGARVLDELHEYDHGVWGSHIRLVLLEEVQRAGGSSGLSRLDSRLRSTKASKTAMTDGNTERDLLKLAPIYTLDLLPADLATPLLLALRALALFRTILDSAIISEGDLSLLEVQVNIIGIQMNDFQRLDKERFEAESGTVPSASWYRSKPKTFNGVPKYHGMKHAANLIRTHGAPTHGDTRQGEGVHVRLKELMQKTTHRDADEQLEKRLRVFAYDWLQNDGATASDNPLPLGRYPEVSELPTVSFARLDLVFRRESHLDHARALLYARPERHDTVALELNGNLQIARLEALFVLSFEQQDCPVALVTPLEPVVPRPAHGHLQLTAPDMNSSIFVRISNIVRPVLVQEIDVDNNHGNQHSQFFLNDTIDLDVYKLLVEHGL</sequence>
<accession>A0AAV5GTL3</accession>
<evidence type="ECO:0000313" key="2">
    <source>
        <dbReference type="Proteomes" id="UP001342314"/>
    </source>
</evidence>
<name>A0AAV5GTL3_9BASI</name>
<reference evidence="1 2" key="1">
    <citation type="submission" date="2021-12" db="EMBL/GenBank/DDBJ databases">
        <title>High titer production of polyol ester of fatty acids by Rhodotorula paludigena BS15 towards product separation-free biomass refinery.</title>
        <authorList>
            <person name="Mano J."/>
            <person name="Ono H."/>
            <person name="Tanaka T."/>
            <person name="Naito K."/>
            <person name="Sushida H."/>
            <person name="Ike M."/>
            <person name="Tokuyasu K."/>
            <person name="Kitaoka M."/>
        </authorList>
    </citation>
    <scope>NUCLEOTIDE SEQUENCE [LARGE SCALE GENOMIC DNA]</scope>
    <source>
        <strain evidence="1 2">BS15</strain>
    </source>
</reference>
<keyword evidence="2" id="KW-1185">Reference proteome</keyword>
<gene>
    <name evidence="1" type="ORF">Rhopal_005747-T1</name>
</gene>
<protein>
    <submittedName>
        <fullName evidence="1">Uncharacterized protein</fullName>
    </submittedName>
</protein>
<dbReference type="AlphaFoldDB" id="A0AAV5GTL3"/>
<dbReference type="EMBL" id="BQKY01000012">
    <property type="protein sequence ID" value="GJN92712.1"/>
    <property type="molecule type" value="Genomic_DNA"/>
</dbReference>